<keyword evidence="4" id="KW-0963">Cytoplasm</keyword>
<evidence type="ECO:0000256" key="4">
    <source>
        <dbReference type="ARBA" id="ARBA00022490"/>
    </source>
</evidence>
<feature type="domain" description="Tubulin/FtsZ GTPase" evidence="11">
    <location>
        <begin position="14"/>
        <end position="101"/>
    </location>
</feature>
<dbReference type="SUPFAM" id="SSF52490">
    <property type="entry name" value="Tubulin nucleotide-binding domain-like"/>
    <property type="match status" value="1"/>
</dbReference>
<sequence>MFLCDVSGWDYLNAGVQISNACWELYCLEHSIQPDGQMPNDKTIGGGDDTFNTFFSKAGTCRAVSVDLEPTVIDEVRTGNYFQLLNPEQLITDKEDAANNCA</sequence>
<comment type="subcellular location">
    <subcellularLocation>
        <location evidence="2">Cytoplasm</location>
        <location evidence="2">Cytoskeleton</location>
    </subcellularLocation>
</comment>
<keyword evidence="5" id="KW-0493">Microtubule</keyword>
<accession>A0ABN8ZP22</accession>
<evidence type="ECO:0000256" key="3">
    <source>
        <dbReference type="ARBA" id="ARBA00009636"/>
    </source>
</evidence>
<reference evidence="12" key="1">
    <citation type="submission" date="2023-04" db="EMBL/GenBank/DDBJ databases">
        <authorList>
            <consortium name="ELIXIR-Norway"/>
        </authorList>
    </citation>
    <scope>NUCLEOTIDE SEQUENCE [LARGE SCALE GENOMIC DNA]</scope>
</reference>
<keyword evidence="7" id="KW-0378">Hydrolase</keyword>
<evidence type="ECO:0000256" key="9">
    <source>
        <dbReference type="ARBA" id="ARBA00023212"/>
    </source>
</evidence>
<evidence type="ECO:0000256" key="5">
    <source>
        <dbReference type="ARBA" id="ARBA00022701"/>
    </source>
</evidence>
<evidence type="ECO:0000256" key="2">
    <source>
        <dbReference type="ARBA" id="ARBA00004245"/>
    </source>
</evidence>
<proteinExistence type="inferred from homology"/>
<dbReference type="InterPro" id="IPR036525">
    <property type="entry name" value="Tubulin/FtsZ_GTPase_sf"/>
</dbReference>
<keyword evidence="9" id="KW-0206">Cytoskeleton</keyword>
<dbReference type="InterPro" id="IPR000217">
    <property type="entry name" value="Tubulin"/>
</dbReference>
<evidence type="ECO:0000313" key="12">
    <source>
        <dbReference type="EMBL" id="CAI9174333.1"/>
    </source>
</evidence>
<keyword evidence="13" id="KW-1185">Reference proteome</keyword>
<dbReference type="PANTHER" id="PTHR11588">
    <property type="entry name" value="TUBULIN"/>
    <property type="match status" value="1"/>
</dbReference>
<dbReference type="InterPro" id="IPR002452">
    <property type="entry name" value="Alpha_tubulin"/>
</dbReference>
<dbReference type="Pfam" id="PF00091">
    <property type="entry name" value="Tubulin"/>
    <property type="match status" value="1"/>
</dbReference>
<comment type="similarity">
    <text evidence="3">Belongs to the tubulin family.</text>
</comment>
<evidence type="ECO:0000256" key="1">
    <source>
        <dbReference type="ARBA" id="ARBA00001946"/>
    </source>
</evidence>
<comment type="cofactor">
    <cofactor evidence="1">
        <name>Mg(2+)</name>
        <dbReference type="ChEBI" id="CHEBI:18420"/>
    </cofactor>
</comment>
<dbReference type="Gene3D" id="3.40.50.1440">
    <property type="entry name" value="Tubulin/FtsZ, GTPase domain"/>
    <property type="match status" value="1"/>
</dbReference>
<keyword evidence="6" id="KW-0547">Nucleotide-binding</keyword>
<name>A0ABN8ZP22_RANTA</name>
<evidence type="ECO:0000256" key="7">
    <source>
        <dbReference type="ARBA" id="ARBA00022801"/>
    </source>
</evidence>
<dbReference type="InterPro" id="IPR003008">
    <property type="entry name" value="Tubulin_FtsZ_GTPase"/>
</dbReference>
<evidence type="ECO:0000256" key="8">
    <source>
        <dbReference type="ARBA" id="ARBA00023134"/>
    </source>
</evidence>
<dbReference type="Proteomes" id="UP001176941">
    <property type="component" value="Chromosome 4"/>
</dbReference>
<evidence type="ECO:0000259" key="11">
    <source>
        <dbReference type="Pfam" id="PF00091"/>
    </source>
</evidence>
<evidence type="ECO:0000313" key="13">
    <source>
        <dbReference type="Proteomes" id="UP001176941"/>
    </source>
</evidence>
<dbReference type="EMBL" id="OX459940">
    <property type="protein sequence ID" value="CAI9174333.1"/>
    <property type="molecule type" value="Genomic_DNA"/>
</dbReference>
<evidence type="ECO:0000256" key="10">
    <source>
        <dbReference type="ARBA" id="ARBA00049117"/>
    </source>
</evidence>
<protein>
    <recommendedName>
        <fullName evidence="11">Tubulin/FtsZ GTPase domain-containing protein</fullName>
    </recommendedName>
</protein>
<comment type="catalytic activity">
    <reaction evidence="10">
        <text>GTP + H2O = GDP + phosphate + H(+)</text>
        <dbReference type="Rhea" id="RHEA:19669"/>
        <dbReference type="ChEBI" id="CHEBI:15377"/>
        <dbReference type="ChEBI" id="CHEBI:15378"/>
        <dbReference type="ChEBI" id="CHEBI:37565"/>
        <dbReference type="ChEBI" id="CHEBI:43474"/>
        <dbReference type="ChEBI" id="CHEBI:58189"/>
    </reaction>
    <physiologicalReaction direction="left-to-right" evidence="10">
        <dbReference type="Rhea" id="RHEA:19670"/>
    </physiologicalReaction>
</comment>
<dbReference type="PRINTS" id="PR01162">
    <property type="entry name" value="ALPHATUBULIN"/>
</dbReference>
<dbReference type="PRINTS" id="PR01161">
    <property type="entry name" value="TUBULIN"/>
</dbReference>
<keyword evidence="8" id="KW-0342">GTP-binding</keyword>
<gene>
    <name evidence="12" type="ORF">MRATA1EN1_LOCUS23295</name>
</gene>
<organism evidence="12 13">
    <name type="scientific">Rangifer tarandus platyrhynchus</name>
    <name type="common">Svalbard reindeer</name>
    <dbReference type="NCBI Taxonomy" id="3082113"/>
    <lineage>
        <taxon>Eukaryota</taxon>
        <taxon>Metazoa</taxon>
        <taxon>Chordata</taxon>
        <taxon>Craniata</taxon>
        <taxon>Vertebrata</taxon>
        <taxon>Euteleostomi</taxon>
        <taxon>Mammalia</taxon>
        <taxon>Eutheria</taxon>
        <taxon>Laurasiatheria</taxon>
        <taxon>Artiodactyla</taxon>
        <taxon>Ruminantia</taxon>
        <taxon>Pecora</taxon>
        <taxon>Cervidae</taxon>
        <taxon>Odocoileinae</taxon>
        <taxon>Rangifer</taxon>
    </lineage>
</organism>
<evidence type="ECO:0000256" key="6">
    <source>
        <dbReference type="ARBA" id="ARBA00022741"/>
    </source>
</evidence>